<name>A0A644ZID8_9ZZZZ</name>
<gene>
    <name evidence="2" type="ORF">SDC9_86736</name>
</gene>
<dbReference type="SUPFAM" id="SSF54427">
    <property type="entry name" value="NTF2-like"/>
    <property type="match status" value="1"/>
</dbReference>
<dbReference type="InterPro" id="IPR032710">
    <property type="entry name" value="NTF2-like_dom_sf"/>
</dbReference>
<reference evidence="2" key="1">
    <citation type="submission" date="2019-08" db="EMBL/GenBank/DDBJ databases">
        <authorList>
            <person name="Kucharzyk K."/>
            <person name="Murdoch R.W."/>
            <person name="Higgins S."/>
            <person name="Loffler F."/>
        </authorList>
    </citation>
    <scope>NUCLEOTIDE SEQUENCE</scope>
</reference>
<organism evidence="2">
    <name type="scientific">bioreactor metagenome</name>
    <dbReference type="NCBI Taxonomy" id="1076179"/>
    <lineage>
        <taxon>unclassified sequences</taxon>
        <taxon>metagenomes</taxon>
        <taxon>ecological metagenomes</taxon>
    </lineage>
</organism>
<proteinExistence type="predicted"/>
<dbReference type="CDD" id="cd00531">
    <property type="entry name" value="NTF2_like"/>
    <property type="match status" value="1"/>
</dbReference>
<feature type="domain" description="SnoaL-like" evidence="1">
    <location>
        <begin position="20"/>
        <end position="135"/>
    </location>
</feature>
<dbReference type="EMBL" id="VSSQ01008875">
    <property type="protein sequence ID" value="MPM40098.1"/>
    <property type="molecule type" value="Genomic_DNA"/>
</dbReference>
<accession>A0A644ZID8</accession>
<dbReference type="Gene3D" id="3.10.450.50">
    <property type="match status" value="1"/>
</dbReference>
<sequence length="150" mass="16145">MKRATTRAALLAGSADEVEAAFYEALQAADLERLMACWADDDDIVCVHPGGGARIVGVQAIREMFATMLERGGLSVQPGEVVRMQSHGSAVHSVVEHVLVNLPDGTREALVYATNVYMKQPQGWRIVAHHASAATPGERAAQPQRAHVLH</sequence>
<comment type="caution">
    <text evidence="2">The sequence shown here is derived from an EMBL/GenBank/DDBJ whole genome shotgun (WGS) entry which is preliminary data.</text>
</comment>
<evidence type="ECO:0000313" key="2">
    <source>
        <dbReference type="EMBL" id="MPM40098.1"/>
    </source>
</evidence>
<dbReference type="InterPro" id="IPR037401">
    <property type="entry name" value="SnoaL-like"/>
</dbReference>
<dbReference type="Pfam" id="PF13474">
    <property type="entry name" value="SnoaL_3"/>
    <property type="match status" value="1"/>
</dbReference>
<evidence type="ECO:0000259" key="1">
    <source>
        <dbReference type="Pfam" id="PF13474"/>
    </source>
</evidence>
<protein>
    <recommendedName>
        <fullName evidence="1">SnoaL-like domain-containing protein</fullName>
    </recommendedName>
</protein>
<dbReference type="AlphaFoldDB" id="A0A644ZID8"/>